<evidence type="ECO:0000259" key="3">
    <source>
        <dbReference type="PROSITE" id="PS51123"/>
    </source>
</evidence>
<keyword evidence="1" id="KW-0472">Membrane</keyword>
<dbReference type="Gene3D" id="3.30.1330.60">
    <property type="entry name" value="OmpA-like domain"/>
    <property type="match status" value="1"/>
</dbReference>
<evidence type="ECO:0000256" key="2">
    <source>
        <dbReference type="SAM" id="SignalP"/>
    </source>
</evidence>
<dbReference type="PROSITE" id="PS51123">
    <property type="entry name" value="OMPA_2"/>
    <property type="match status" value="1"/>
</dbReference>
<dbReference type="Proteomes" id="UP000249248">
    <property type="component" value="Unassembled WGS sequence"/>
</dbReference>
<proteinExistence type="predicted"/>
<dbReference type="Pfam" id="PF00691">
    <property type="entry name" value="OmpA"/>
    <property type="match status" value="1"/>
</dbReference>
<dbReference type="CDD" id="cd07185">
    <property type="entry name" value="OmpA_C-like"/>
    <property type="match status" value="1"/>
</dbReference>
<dbReference type="GO" id="GO:0016020">
    <property type="term" value="C:membrane"/>
    <property type="evidence" value="ECO:0007669"/>
    <property type="project" value="UniProtKB-UniRule"/>
</dbReference>
<evidence type="ECO:0000313" key="4">
    <source>
        <dbReference type="EMBL" id="PZE17283.1"/>
    </source>
</evidence>
<reference evidence="4 5" key="1">
    <citation type="submission" date="2018-06" db="EMBL/GenBank/DDBJ databases">
        <title>The draft genome sequence of Crocinitomix sp. SM1701.</title>
        <authorList>
            <person name="Zhang X."/>
        </authorList>
    </citation>
    <scope>NUCLEOTIDE SEQUENCE [LARGE SCALE GENOMIC DNA]</scope>
    <source>
        <strain evidence="4 5">SM1701</strain>
    </source>
</reference>
<protein>
    <recommendedName>
        <fullName evidence="3">OmpA-like domain-containing protein</fullName>
    </recommendedName>
</protein>
<dbReference type="RefSeq" id="WP_111062808.1">
    <property type="nucleotide sequence ID" value="NZ_JBHUCU010000016.1"/>
</dbReference>
<dbReference type="InterPro" id="IPR036737">
    <property type="entry name" value="OmpA-like_sf"/>
</dbReference>
<feature type="chain" id="PRO_5015891819" description="OmpA-like domain-containing protein" evidence="2">
    <location>
        <begin position="25"/>
        <end position="380"/>
    </location>
</feature>
<name>A0A2W1NDU5_9FLAO</name>
<gene>
    <name evidence="4" type="ORF">DNU06_08395</name>
</gene>
<organism evidence="4 5">
    <name type="scientific">Putridiphycobacter roseus</name>
    <dbReference type="NCBI Taxonomy" id="2219161"/>
    <lineage>
        <taxon>Bacteria</taxon>
        <taxon>Pseudomonadati</taxon>
        <taxon>Bacteroidota</taxon>
        <taxon>Flavobacteriia</taxon>
        <taxon>Flavobacteriales</taxon>
        <taxon>Crocinitomicaceae</taxon>
        <taxon>Putridiphycobacter</taxon>
    </lineage>
</organism>
<keyword evidence="2" id="KW-0732">Signal</keyword>
<sequence length="380" mass="42002">MKMKKILMTCLSLGLLMNTMGQSASDLIENGSFEDVTGKIKKGGSIDLTAGWISPTKTAADLYSSINKDKLGVPKNMNGNEDAEEGSAYVGFNAFSYGDKEPRSYVSTKLKLPMRKGQKYCVKFYVSLAESSKYGANNIAANFSKKQYNISEDKSIIGPSHVMHVENPIFNAMFGWEEICGTYIADGGEKFLTIGNFKSNGDTKSERMKKPSEFTGPQTIRAYYFLDNVSVELIDEESDCKCKTDTKEKTSLVYAVSAVNPEGMTEMQIVKYTTVYFGYNSASLGLNAKEHLENILNVMKSKTDMKMKLIVHMDEDEATDEKATGIDVKRAEAITSYLSKNGIATERLTIEQKGAEMPANDSGSEIGKAKNRRVTFEITK</sequence>
<evidence type="ECO:0000256" key="1">
    <source>
        <dbReference type="PROSITE-ProRule" id="PRU00473"/>
    </source>
</evidence>
<dbReference type="AlphaFoldDB" id="A0A2W1NDU5"/>
<dbReference type="InterPro" id="IPR006665">
    <property type="entry name" value="OmpA-like"/>
</dbReference>
<comment type="caution">
    <text evidence="4">The sequence shown here is derived from an EMBL/GenBank/DDBJ whole genome shotgun (WGS) entry which is preliminary data.</text>
</comment>
<feature type="signal peptide" evidence="2">
    <location>
        <begin position="1"/>
        <end position="24"/>
    </location>
</feature>
<feature type="domain" description="OmpA-like" evidence="3">
    <location>
        <begin position="264"/>
        <end position="380"/>
    </location>
</feature>
<dbReference type="EMBL" id="QKSB01000004">
    <property type="protein sequence ID" value="PZE17283.1"/>
    <property type="molecule type" value="Genomic_DNA"/>
</dbReference>
<dbReference type="SUPFAM" id="SSF103088">
    <property type="entry name" value="OmpA-like"/>
    <property type="match status" value="1"/>
</dbReference>
<accession>A0A2W1NDU5</accession>
<evidence type="ECO:0000313" key="5">
    <source>
        <dbReference type="Proteomes" id="UP000249248"/>
    </source>
</evidence>
<keyword evidence="5" id="KW-1185">Reference proteome</keyword>